<feature type="domain" description="DUF2510" evidence="3">
    <location>
        <begin position="4"/>
        <end position="37"/>
    </location>
</feature>
<evidence type="ECO:0000256" key="2">
    <source>
        <dbReference type="SAM" id="Phobius"/>
    </source>
</evidence>
<evidence type="ECO:0000256" key="1">
    <source>
        <dbReference type="SAM" id="MobiDB-lite"/>
    </source>
</evidence>
<dbReference type="EMBL" id="JACCBU010000001">
    <property type="protein sequence ID" value="NYE73673.1"/>
    <property type="molecule type" value="Genomic_DNA"/>
</dbReference>
<dbReference type="RefSeq" id="WP_179755342.1">
    <property type="nucleotide sequence ID" value="NZ_JACCBU010000001.1"/>
</dbReference>
<evidence type="ECO:0000259" key="3">
    <source>
        <dbReference type="Pfam" id="PF10708"/>
    </source>
</evidence>
<evidence type="ECO:0000313" key="4">
    <source>
        <dbReference type="EMBL" id="NYE73673.1"/>
    </source>
</evidence>
<reference evidence="4 5" key="1">
    <citation type="submission" date="2020-07" db="EMBL/GenBank/DDBJ databases">
        <title>Sequencing the genomes of 1000 actinobacteria strains.</title>
        <authorList>
            <person name="Klenk H.-P."/>
        </authorList>
    </citation>
    <scope>NUCLEOTIDE SEQUENCE [LARGE SCALE GENOMIC DNA]</scope>
    <source>
        <strain evidence="4 5">DSM 22083</strain>
    </source>
</reference>
<dbReference type="InterPro" id="IPR018929">
    <property type="entry name" value="DUF2510"/>
</dbReference>
<dbReference type="AlphaFoldDB" id="A0A7Y9IBN5"/>
<sequence>MSTAGWYPDPDGTSGRYRYWDGQSWSATTTTDPRTAPPAEGAPRRSSGTAPVGSTAEPARAIDPHYQPARAAAAPTRRGRLVLAIAGALLLLIIVAAGGLLLWRGPDLGLTGPNPPAASAWDDSSPTAAPSPRPTPLPSTLASRRPSRPNPSEGGLRCPEGNPTRGPAKPADRRVHGGRLSYPMVAGYAAPQPRPRLAWFYDTASQFQVTEPGWASSFTVGEVQRAGLFGNQQQAAEHTLQCMITGDGFEHFSGRKDLQNKAITVDGRPAWMIMAEVRVDRTDISVDGDRVVVIFVDDGRRDRLSGFVGLVPIGDSQRIPLMDTVIKGLRVD</sequence>
<gene>
    <name evidence="4" type="ORF">BKA15_005002</name>
</gene>
<feature type="compositionally biased region" description="Low complexity" evidence="1">
    <location>
        <begin position="27"/>
        <end position="39"/>
    </location>
</feature>
<feature type="region of interest" description="Disordered" evidence="1">
    <location>
        <begin position="114"/>
        <end position="175"/>
    </location>
</feature>
<evidence type="ECO:0000313" key="5">
    <source>
        <dbReference type="Proteomes" id="UP000569914"/>
    </source>
</evidence>
<dbReference type="Proteomes" id="UP000569914">
    <property type="component" value="Unassembled WGS sequence"/>
</dbReference>
<feature type="region of interest" description="Disordered" evidence="1">
    <location>
        <begin position="1"/>
        <end position="76"/>
    </location>
</feature>
<organism evidence="4 5">
    <name type="scientific">Microlunatus parietis</name>
    <dbReference type="NCBI Taxonomy" id="682979"/>
    <lineage>
        <taxon>Bacteria</taxon>
        <taxon>Bacillati</taxon>
        <taxon>Actinomycetota</taxon>
        <taxon>Actinomycetes</taxon>
        <taxon>Propionibacteriales</taxon>
        <taxon>Propionibacteriaceae</taxon>
        <taxon>Microlunatus</taxon>
    </lineage>
</organism>
<comment type="caution">
    <text evidence="4">The sequence shown here is derived from an EMBL/GenBank/DDBJ whole genome shotgun (WGS) entry which is preliminary data.</text>
</comment>
<dbReference type="Pfam" id="PF10708">
    <property type="entry name" value="DUF2510"/>
    <property type="match status" value="1"/>
</dbReference>
<keyword evidence="2" id="KW-0812">Transmembrane</keyword>
<keyword evidence="5" id="KW-1185">Reference proteome</keyword>
<protein>
    <recommendedName>
        <fullName evidence="3">DUF2510 domain-containing protein</fullName>
    </recommendedName>
</protein>
<accession>A0A7Y9IBN5</accession>
<keyword evidence="2" id="KW-0472">Membrane</keyword>
<feature type="compositionally biased region" description="Low complexity" evidence="1">
    <location>
        <begin position="117"/>
        <end position="128"/>
    </location>
</feature>
<feature type="transmembrane region" description="Helical" evidence="2">
    <location>
        <begin position="81"/>
        <end position="103"/>
    </location>
</feature>
<name>A0A7Y9IBN5_9ACTN</name>
<keyword evidence="2" id="KW-1133">Transmembrane helix</keyword>
<proteinExistence type="predicted"/>